<comment type="similarity">
    <text evidence="10 12">Belongs to the EPSP synthase family. MurA subfamily.</text>
</comment>
<reference evidence="14 15" key="2">
    <citation type="journal article" date="2011" name="J. Bacteriol.">
        <title>Complete genome sequence of the anaerobic, halophilic alkalithermophile Natranaerobius thermophilus JW/NM-WN-LF.</title>
        <authorList>
            <person name="Zhao B."/>
            <person name="Mesbah N.M."/>
            <person name="Dalin E."/>
            <person name="Goodwin L."/>
            <person name="Nolan M."/>
            <person name="Pitluck S."/>
            <person name="Chertkov O."/>
            <person name="Brettin T.S."/>
            <person name="Han J."/>
            <person name="Larimer F.W."/>
            <person name="Land M.L."/>
            <person name="Hauser L."/>
            <person name="Kyrpides N."/>
            <person name="Wiegel J."/>
        </authorList>
    </citation>
    <scope>NUCLEOTIDE SEQUENCE [LARGE SCALE GENOMIC DNA]</scope>
    <source>
        <strain evidence="15">ATCC BAA-1301 / DSM 18059 / JW/NM-WN-LF</strain>
    </source>
</reference>
<name>B2A3F8_NATTJ</name>
<accession>B2A3F8</accession>
<feature type="binding site" evidence="12">
    <location>
        <position position="327"/>
    </location>
    <ligand>
        <name>UDP-N-acetyl-alpha-D-glucosamine</name>
        <dbReference type="ChEBI" id="CHEBI:57705"/>
    </ligand>
</feature>
<keyword evidence="6 12" id="KW-0133">Cell shape</keyword>
<dbReference type="HAMAP" id="MF_00111">
    <property type="entry name" value="MurA"/>
    <property type="match status" value="1"/>
</dbReference>
<dbReference type="InterPro" id="IPR036968">
    <property type="entry name" value="Enolpyruvate_Tfrase_sf"/>
</dbReference>
<dbReference type="GO" id="GO:0009252">
    <property type="term" value="P:peptidoglycan biosynthetic process"/>
    <property type="evidence" value="ECO:0007669"/>
    <property type="project" value="UniProtKB-UniRule"/>
</dbReference>
<dbReference type="InterPro" id="IPR001986">
    <property type="entry name" value="Enolpyruvate_Tfrase_dom"/>
</dbReference>
<organism evidence="14 15">
    <name type="scientific">Natranaerobius thermophilus (strain ATCC BAA-1301 / DSM 18059 / JW/NM-WN-LF)</name>
    <dbReference type="NCBI Taxonomy" id="457570"/>
    <lineage>
        <taxon>Bacteria</taxon>
        <taxon>Bacillati</taxon>
        <taxon>Bacillota</taxon>
        <taxon>Clostridia</taxon>
        <taxon>Natranaerobiales</taxon>
        <taxon>Natranaerobiaceae</taxon>
        <taxon>Natranaerobius</taxon>
    </lineage>
</organism>
<dbReference type="GO" id="GO:0051301">
    <property type="term" value="P:cell division"/>
    <property type="evidence" value="ECO:0007669"/>
    <property type="project" value="UniProtKB-KW"/>
</dbReference>
<dbReference type="Gene3D" id="3.65.10.10">
    <property type="entry name" value="Enolpyruvate transferase domain"/>
    <property type="match status" value="2"/>
</dbReference>
<feature type="domain" description="Enolpyruvate transferase" evidence="13">
    <location>
        <begin position="8"/>
        <end position="406"/>
    </location>
</feature>
<dbReference type="HOGENOM" id="CLU_027387_0_0_9"/>
<evidence type="ECO:0000313" key="15">
    <source>
        <dbReference type="Proteomes" id="UP000001683"/>
    </source>
</evidence>
<dbReference type="InterPro" id="IPR050068">
    <property type="entry name" value="MurA_subfamily"/>
</dbReference>
<dbReference type="FunFam" id="3.65.10.10:FF:000001">
    <property type="entry name" value="UDP-N-acetylglucosamine 1-carboxyvinyltransferase"/>
    <property type="match status" value="1"/>
</dbReference>
<comment type="catalytic activity">
    <reaction evidence="11 12">
        <text>phosphoenolpyruvate + UDP-N-acetyl-alpha-D-glucosamine = UDP-N-acetyl-3-O-(1-carboxyvinyl)-alpha-D-glucosamine + phosphate</text>
        <dbReference type="Rhea" id="RHEA:18681"/>
        <dbReference type="ChEBI" id="CHEBI:43474"/>
        <dbReference type="ChEBI" id="CHEBI:57705"/>
        <dbReference type="ChEBI" id="CHEBI:58702"/>
        <dbReference type="ChEBI" id="CHEBI:68483"/>
        <dbReference type="EC" id="2.5.1.7"/>
    </reaction>
</comment>
<evidence type="ECO:0000256" key="1">
    <source>
        <dbReference type="ARBA" id="ARBA00004496"/>
    </source>
</evidence>
<dbReference type="CDD" id="cd01555">
    <property type="entry name" value="UdpNAET"/>
    <property type="match status" value="1"/>
</dbReference>
<dbReference type="UniPathway" id="UPA00219"/>
<dbReference type="GO" id="GO:0008360">
    <property type="term" value="P:regulation of cell shape"/>
    <property type="evidence" value="ECO:0007669"/>
    <property type="project" value="UniProtKB-KW"/>
</dbReference>
<feature type="binding site" evidence="12">
    <location>
        <begin position="122"/>
        <end position="126"/>
    </location>
    <ligand>
        <name>UDP-N-acetyl-alpha-D-glucosamine</name>
        <dbReference type="ChEBI" id="CHEBI:57705"/>
    </ligand>
</feature>
<evidence type="ECO:0000256" key="10">
    <source>
        <dbReference type="ARBA" id="ARBA00038367"/>
    </source>
</evidence>
<dbReference type="STRING" id="457570.Nther_2840"/>
<dbReference type="InterPro" id="IPR013792">
    <property type="entry name" value="RNA3'P_cycl/enolpyr_Trfase_a/b"/>
</dbReference>
<evidence type="ECO:0000256" key="4">
    <source>
        <dbReference type="ARBA" id="ARBA00022618"/>
    </source>
</evidence>
<dbReference type="EC" id="2.5.1.7" evidence="12"/>
<dbReference type="PANTHER" id="PTHR43783">
    <property type="entry name" value="UDP-N-ACETYLGLUCOSAMINE 1-CARBOXYVINYLTRANSFERASE"/>
    <property type="match status" value="1"/>
</dbReference>
<comment type="subcellular location">
    <subcellularLocation>
        <location evidence="1 12">Cytoplasm</location>
    </subcellularLocation>
</comment>
<dbReference type="EMBL" id="CP001034">
    <property type="protein sequence ID" value="ACB86387.1"/>
    <property type="molecule type" value="Genomic_DNA"/>
</dbReference>
<keyword evidence="7 12" id="KW-0573">Peptidoglycan synthesis</keyword>
<dbReference type="OrthoDB" id="9803760at2"/>
<dbReference type="GO" id="GO:0005737">
    <property type="term" value="C:cytoplasm"/>
    <property type="evidence" value="ECO:0007669"/>
    <property type="project" value="UniProtKB-SubCell"/>
</dbReference>
<dbReference type="NCBIfam" id="NF006873">
    <property type="entry name" value="PRK09369.1"/>
    <property type="match status" value="1"/>
</dbReference>
<dbReference type="AlphaFoldDB" id="B2A3F8"/>
<keyword evidence="8 12" id="KW-0131">Cell cycle</keyword>
<dbReference type="GO" id="GO:0071555">
    <property type="term" value="P:cell wall organization"/>
    <property type="evidence" value="ECO:0007669"/>
    <property type="project" value="UniProtKB-KW"/>
</dbReference>
<comment type="caution">
    <text evidence="12">Lacks conserved residue(s) required for the propagation of feature annotation.</text>
</comment>
<proteinExistence type="inferred from homology"/>
<comment type="function">
    <text evidence="12">Cell wall formation. Adds enolpyruvyl to UDP-N-acetylglucosamine.</text>
</comment>
<keyword evidence="4 12" id="KW-0132">Cell division</keyword>
<keyword evidence="5 12" id="KW-0808">Transferase</keyword>
<protein>
    <recommendedName>
        <fullName evidence="12">UDP-N-acetylglucosamine 1-carboxyvinyltransferase</fullName>
        <ecNumber evidence="12">2.5.1.7</ecNumber>
    </recommendedName>
    <alternativeName>
        <fullName evidence="12">Enoylpyruvate transferase</fullName>
    </alternativeName>
    <alternativeName>
        <fullName evidence="12">UDP-N-acetylglucosamine enolpyruvyl transferase</fullName>
        <shortName evidence="12">EPT</shortName>
    </alternativeName>
</protein>
<dbReference type="InParanoid" id="B2A3F8"/>
<evidence type="ECO:0000256" key="2">
    <source>
        <dbReference type="ARBA" id="ARBA00004752"/>
    </source>
</evidence>
<keyword evidence="3 12" id="KW-0963">Cytoplasm</keyword>
<evidence type="ECO:0000256" key="5">
    <source>
        <dbReference type="ARBA" id="ARBA00022679"/>
    </source>
</evidence>
<feature type="binding site" evidence="12">
    <location>
        <position position="93"/>
    </location>
    <ligand>
        <name>UDP-N-acetyl-alpha-D-glucosamine</name>
        <dbReference type="ChEBI" id="CHEBI:57705"/>
    </ligand>
</feature>
<gene>
    <name evidence="12" type="primary">murA</name>
    <name evidence="14" type="ordered locus">Nther_2840</name>
</gene>
<dbReference type="NCBIfam" id="TIGR01072">
    <property type="entry name" value="murA"/>
    <property type="match status" value="1"/>
</dbReference>
<dbReference type="eggNOG" id="COG0766">
    <property type="taxonomic scope" value="Bacteria"/>
</dbReference>
<dbReference type="RefSeq" id="WP_012449219.1">
    <property type="nucleotide sequence ID" value="NC_010718.1"/>
</dbReference>
<dbReference type="Pfam" id="PF00275">
    <property type="entry name" value="EPSP_synthase"/>
    <property type="match status" value="1"/>
</dbReference>
<evidence type="ECO:0000256" key="7">
    <source>
        <dbReference type="ARBA" id="ARBA00022984"/>
    </source>
</evidence>
<dbReference type="FunCoup" id="B2A3F8">
    <property type="interactions" value="325"/>
</dbReference>
<feature type="binding site" evidence="12">
    <location>
        <position position="305"/>
    </location>
    <ligand>
        <name>UDP-N-acetyl-alpha-D-glucosamine</name>
        <dbReference type="ChEBI" id="CHEBI:57705"/>
    </ligand>
</feature>
<evidence type="ECO:0000256" key="3">
    <source>
        <dbReference type="ARBA" id="ARBA00022490"/>
    </source>
</evidence>
<keyword evidence="15" id="KW-1185">Reference proteome</keyword>
<feature type="active site" description="Proton donor" evidence="12">
    <location>
        <position position="117"/>
    </location>
</feature>
<feature type="binding site" evidence="12">
    <location>
        <begin position="22"/>
        <end position="23"/>
    </location>
    <ligand>
        <name>phosphoenolpyruvate</name>
        <dbReference type="ChEBI" id="CHEBI:58702"/>
    </ligand>
</feature>
<evidence type="ECO:0000259" key="13">
    <source>
        <dbReference type="Pfam" id="PF00275"/>
    </source>
</evidence>
<dbReference type="KEGG" id="nth:Nther_2840"/>
<dbReference type="InterPro" id="IPR005750">
    <property type="entry name" value="UDP_GlcNAc_COvinyl_MurA"/>
</dbReference>
<evidence type="ECO:0000256" key="12">
    <source>
        <dbReference type="HAMAP-Rule" id="MF_00111"/>
    </source>
</evidence>
<evidence type="ECO:0000256" key="8">
    <source>
        <dbReference type="ARBA" id="ARBA00023306"/>
    </source>
</evidence>
<reference evidence="14 15" key="1">
    <citation type="submission" date="2008-04" db="EMBL/GenBank/DDBJ databases">
        <title>Complete sequence of chromosome of Natranaerobius thermophilus JW/NM-WN-LF.</title>
        <authorList>
            <consortium name="US DOE Joint Genome Institute"/>
            <person name="Copeland A."/>
            <person name="Lucas S."/>
            <person name="Lapidus A."/>
            <person name="Glavina del Rio T."/>
            <person name="Dalin E."/>
            <person name="Tice H."/>
            <person name="Bruce D."/>
            <person name="Goodwin L."/>
            <person name="Pitluck S."/>
            <person name="Chertkov O."/>
            <person name="Brettin T."/>
            <person name="Detter J.C."/>
            <person name="Han C."/>
            <person name="Kuske C.R."/>
            <person name="Schmutz J."/>
            <person name="Larimer F."/>
            <person name="Land M."/>
            <person name="Hauser L."/>
            <person name="Kyrpides N."/>
            <person name="Lykidis A."/>
            <person name="Mesbah N.M."/>
            <person name="Wiegel J."/>
        </authorList>
    </citation>
    <scope>NUCLEOTIDE SEQUENCE [LARGE SCALE GENOMIC DNA]</scope>
    <source>
        <strain evidence="15">ATCC BAA-1301 / DSM 18059 / JW/NM-WN-LF</strain>
    </source>
</reference>
<keyword evidence="9 12" id="KW-0961">Cell wall biogenesis/degradation</keyword>
<evidence type="ECO:0000256" key="11">
    <source>
        <dbReference type="ARBA" id="ARBA00047527"/>
    </source>
</evidence>
<evidence type="ECO:0000313" key="14">
    <source>
        <dbReference type="EMBL" id="ACB86387.1"/>
    </source>
</evidence>
<dbReference type="SUPFAM" id="SSF55205">
    <property type="entry name" value="EPT/RTPC-like"/>
    <property type="match status" value="1"/>
</dbReference>
<keyword evidence="12" id="KW-0670">Pyruvate</keyword>
<dbReference type="GO" id="GO:0019277">
    <property type="term" value="P:UDP-N-acetylgalactosamine biosynthetic process"/>
    <property type="evidence" value="ECO:0007669"/>
    <property type="project" value="InterPro"/>
</dbReference>
<dbReference type="PANTHER" id="PTHR43783:SF1">
    <property type="entry name" value="UDP-N-ACETYLGLUCOSAMINE 1-CARBOXYVINYLTRANSFERASE"/>
    <property type="match status" value="1"/>
</dbReference>
<evidence type="ECO:0000256" key="9">
    <source>
        <dbReference type="ARBA" id="ARBA00023316"/>
    </source>
</evidence>
<feature type="modified residue" description="2-(S-cysteinyl)pyruvic acid O-phosphothioketal" evidence="12">
    <location>
        <position position="117"/>
    </location>
</feature>
<evidence type="ECO:0000256" key="6">
    <source>
        <dbReference type="ARBA" id="ARBA00022960"/>
    </source>
</evidence>
<dbReference type="GO" id="GO:0008760">
    <property type="term" value="F:UDP-N-acetylglucosamine 1-carboxyvinyltransferase activity"/>
    <property type="evidence" value="ECO:0007669"/>
    <property type="project" value="UniProtKB-UniRule"/>
</dbReference>
<sequence length="427" mass="45995">MDKINVVGGNKLTGKVRINGAKNASLPIMAASLLATEPVKINEVPPLKDVGTMCEVLSHLGCEVRDSLPGEVTVNPTNVKNIEAPYHLMRKMRASFLVMGPLLAKQGRARISLPGGCAIGSRPIDLHLKGFSSLGADINFGHGYVEAEAKGLQGNRIYLDFPSVGATENIMMAATMAKGTTVIESAAEEPEIVDLANFLNQMGAKIIGAGTDTIKIEGVDELKGTDHTVIPDRIEAGTFMAAAAITGGEVLVENVISDHIRPVIRKMEEMGVEITEEASGLFVKSYDELAPIKLKTMPFPGFPTDMQPQMMALMTKIIGESSVTETVFENRFKHVDELLRMNADISIDGRTAQVKGGKMLTGAPVKASDLRAGASLILAGLISDGKTEISDIHHIERGYYNMVERLQDLGANIWRNEEFLKEAVNNS</sequence>
<comment type="pathway">
    <text evidence="2 12">Cell wall biogenesis; peptidoglycan biosynthesis.</text>
</comment>
<dbReference type="Proteomes" id="UP000001683">
    <property type="component" value="Chromosome"/>
</dbReference>